<gene>
    <name evidence="2" type="ORF">M0G41_16690</name>
</gene>
<protein>
    <submittedName>
        <fullName evidence="2">GNAT family N-acetyltransferase</fullName>
    </submittedName>
</protein>
<proteinExistence type="predicted"/>
<dbReference type="RefSeq" id="WP_248211145.1">
    <property type="nucleotide sequence ID" value="NZ_JALNMH010000015.1"/>
</dbReference>
<dbReference type="Pfam" id="PF00583">
    <property type="entry name" value="Acetyltransf_1"/>
    <property type="match status" value="1"/>
</dbReference>
<dbReference type="SUPFAM" id="SSF55729">
    <property type="entry name" value="Acyl-CoA N-acyltransferases (Nat)"/>
    <property type="match status" value="1"/>
</dbReference>
<dbReference type="EMBL" id="JALNMH010000015">
    <property type="protein sequence ID" value="MCK7595299.1"/>
    <property type="molecule type" value="Genomic_DNA"/>
</dbReference>
<dbReference type="PANTHER" id="PTHR43072">
    <property type="entry name" value="N-ACETYLTRANSFERASE"/>
    <property type="match status" value="1"/>
</dbReference>
<comment type="caution">
    <text evidence="2">The sequence shown here is derived from an EMBL/GenBank/DDBJ whole genome shotgun (WGS) entry which is preliminary data.</text>
</comment>
<evidence type="ECO:0000259" key="1">
    <source>
        <dbReference type="PROSITE" id="PS51186"/>
    </source>
</evidence>
<name>A0ABT0GL85_9GAMM</name>
<evidence type="ECO:0000313" key="2">
    <source>
        <dbReference type="EMBL" id="MCK7595299.1"/>
    </source>
</evidence>
<reference evidence="2" key="1">
    <citation type="submission" date="2022-04" db="EMBL/GenBank/DDBJ databases">
        <title>Lysobacter sp. CAU 1642 isolated from sea sand.</title>
        <authorList>
            <person name="Kim W."/>
        </authorList>
    </citation>
    <scope>NUCLEOTIDE SEQUENCE</scope>
    <source>
        <strain evidence="2">CAU 1642</strain>
    </source>
</reference>
<dbReference type="Gene3D" id="3.40.630.30">
    <property type="match status" value="1"/>
</dbReference>
<sequence>MRPVQVSSTRPPDGCQVAEVRALDERDVLLLRRMLEFFSKVLGRRDAPAALAPDDGYLLGLLEDPGFIAIAAMDGERLVGGLAGYVLRRFDQVRSEFHLHDLGVVPDCRRQGIASALIEALQELAAARGIDLIIVEATRSDRPAVALYEKFGRRHEVFHFDIRPFTLRIAQG</sequence>
<keyword evidence="3" id="KW-1185">Reference proteome</keyword>
<dbReference type="Proteomes" id="UP001431449">
    <property type="component" value="Unassembled WGS sequence"/>
</dbReference>
<dbReference type="PROSITE" id="PS51186">
    <property type="entry name" value="GNAT"/>
    <property type="match status" value="1"/>
</dbReference>
<organism evidence="2 3">
    <name type="scientific">Pseudomarimonas salicorniae</name>
    <dbReference type="NCBI Taxonomy" id="2933270"/>
    <lineage>
        <taxon>Bacteria</taxon>
        <taxon>Pseudomonadati</taxon>
        <taxon>Pseudomonadota</taxon>
        <taxon>Gammaproteobacteria</taxon>
        <taxon>Lysobacterales</taxon>
        <taxon>Lysobacteraceae</taxon>
        <taxon>Pseudomarimonas</taxon>
    </lineage>
</organism>
<dbReference type="InterPro" id="IPR000182">
    <property type="entry name" value="GNAT_dom"/>
</dbReference>
<feature type="domain" description="N-acetyltransferase" evidence="1">
    <location>
        <begin position="18"/>
        <end position="172"/>
    </location>
</feature>
<dbReference type="InterPro" id="IPR016181">
    <property type="entry name" value="Acyl_CoA_acyltransferase"/>
</dbReference>
<evidence type="ECO:0000313" key="3">
    <source>
        <dbReference type="Proteomes" id="UP001431449"/>
    </source>
</evidence>
<accession>A0ABT0GL85</accession>
<dbReference type="CDD" id="cd04301">
    <property type="entry name" value="NAT_SF"/>
    <property type="match status" value="1"/>
</dbReference>